<dbReference type="Pfam" id="PF11695">
    <property type="entry name" value="DUF3291"/>
    <property type="match status" value="1"/>
</dbReference>
<evidence type="ECO:0000313" key="3">
    <source>
        <dbReference type="Proteomes" id="UP000274541"/>
    </source>
</evidence>
<gene>
    <name evidence="2" type="ORF">ALQ37_200141</name>
</gene>
<feature type="domain" description="DUF3291" evidence="1">
    <location>
        <begin position="9"/>
        <end position="144"/>
    </location>
</feature>
<dbReference type="RefSeq" id="WP_003392787.1">
    <property type="nucleotide sequence ID" value="NZ_JBPDUZ010000001.1"/>
</dbReference>
<reference evidence="2 3" key="1">
    <citation type="submission" date="2018-08" db="EMBL/GenBank/DDBJ databases">
        <title>Recombination of ecologically and evolutionarily significant loci maintains genetic cohesion in the Pseudomonas syringae species complex.</title>
        <authorList>
            <person name="Dillon M."/>
            <person name="Thakur S."/>
            <person name="Almeida R.N.D."/>
            <person name="Weir B.S."/>
            <person name="Guttman D.S."/>
        </authorList>
    </citation>
    <scope>NUCLEOTIDE SEQUENCE [LARGE SCALE GENOMIC DNA]</scope>
    <source>
        <strain evidence="2 3">ICMP 4388</strain>
    </source>
</reference>
<dbReference type="InterPro" id="IPR011008">
    <property type="entry name" value="Dimeric_a/b-barrel"/>
</dbReference>
<evidence type="ECO:0000259" key="1">
    <source>
        <dbReference type="Pfam" id="PF11695"/>
    </source>
</evidence>
<dbReference type="AlphaFoldDB" id="A0A0Q0D9I7"/>
<dbReference type="EMBL" id="RBPX01000005">
    <property type="protein sequence ID" value="RMO73526.1"/>
    <property type="molecule type" value="Genomic_DNA"/>
</dbReference>
<protein>
    <recommendedName>
        <fullName evidence="1">DUF3291 domain-containing protein</fullName>
    </recommendedName>
</protein>
<name>A0A0Q0D9I7_PSEAP</name>
<dbReference type="Gene3D" id="3.30.70.100">
    <property type="match status" value="1"/>
</dbReference>
<dbReference type="SUPFAM" id="SSF54909">
    <property type="entry name" value="Dimeric alpha+beta barrel"/>
    <property type="match status" value="1"/>
</dbReference>
<organism evidence="2 3">
    <name type="scientific">Pseudomonas syringae pv. aptata</name>
    <dbReference type="NCBI Taxonomy" id="83167"/>
    <lineage>
        <taxon>Bacteria</taxon>
        <taxon>Pseudomonadati</taxon>
        <taxon>Pseudomonadota</taxon>
        <taxon>Gammaproteobacteria</taxon>
        <taxon>Pseudomonadales</taxon>
        <taxon>Pseudomonadaceae</taxon>
        <taxon>Pseudomonas</taxon>
        <taxon>Pseudomonas syringae</taxon>
    </lineage>
</organism>
<accession>A0A0Q0D9I7</accession>
<dbReference type="InterPro" id="IPR021708">
    <property type="entry name" value="DUF3291"/>
</dbReference>
<evidence type="ECO:0000313" key="2">
    <source>
        <dbReference type="EMBL" id="RMO73526.1"/>
    </source>
</evidence>
<comment type="caution">
    <text evidence="2">The sequence shown here is derived from an EMBL/GenBank/DDBJ whole genome shotgun (WGS) entry which is preliminary data.</text>
</comment>
<sequence>MDQARKKNLAQFDLVHARYPFDDPKMVGFTESVNYVNSLAESQPGFIWREKYEDKKLVQELWGEGFAYTLSLWQDTESLKSFLYRTPHAEFIRRGKEWFLPIKHPRVVLWWVPEGHIPTLSEAHERLELLYEHGASDLAFDLRSTEPPAVAY</sequence>
<dbReference type="Proteomes" id="UP000274541">
    <property type="component" value="Unassembled WGS sequence"/>
</dbReference>
<proteinExistence type="predicted"/>